<feature type="non-terminal residue" evidence="4">
    <location>
        <position position="1"/>
    </location>
</feature>
<dbReference type="SUPFAM" id="SSF50044">
    <property type="entry name" value="SH3-domain"/>
    <property type="match status" value="1"/>
</dbReference>
<evidence type="ECO:0000256" key="2">
    <source>
        <dbReference type="PROSITE-ProRule" id="PRU00192"/>
    </source>
</evidence>
<evidence type="ECO:0000259" key="3">
    <source>
        <dbReference type="PROSITE" id="PS50002"/>
    </source>
</evidence>
<name>A0A0L0FBC9_9EUKA</name>
<organism evidence="4 5">
    <name type="scientific">Sphaeroforma arctica JP610</name>
    <dbReference type="NCBI Taxonomy" id="667725"/>
    <lineage>
        <taxon>Eukaryota</taxon>
        <taxon>Ichthyosporea</taxon>
        <taxon>Ichthyophonida</taxon>
        <taxon>Sphaeroforma</taxon>
    </lineage>
</organism>
<evidence type="ECO:0000313" key="4">
    <source>
        <dbReference type="EMBL" id="KNC73806.1"/>
    </source>
</evidence>
<reference evidence="4 5" key="1">
    <citation type="submission" date="2011-02" db="EMBL/GenBank/DDBJ databases">
        <title>The Genome Sequence of Sphaeroforma arctica JP610.</title>
        <authorList>
            <consortium name="The Broad Institute Genome Sequencing Platform"/>
            <person name="Russ C."/>
            <person name="Cuomo C."/>
            <person name="Young S.K."/>
            <person name="Zeng Q."/>
            <person name="Gargeya S."/>
            <person name="Alvarado L."/>
            <person name="Berlin A."/>
            <person name="Chapman S.B."/>
            <person name="Chen Z."/>
            <person name="Freedman E."/>
            <person name="Gellesch M."/>
            <person name="Goldberg J."/>
            <person name="Griggs A."/>
            <person name="Gujja S."/>
            <person name="Heilman E."/>
            <person name="Heiman D."/>
            <person name="Howarth C."/>
            <person name="Mehta T."/>
            <person name="Neiman D."/>
            <person name="Pearson M."/>
            <person name="Roberts A."/>
            <person name="Saif S."/>
            <person name="Shea T."/>
            <person name="Shenoy N."/>
            <person name="Sisk P."/>
            <person name="Stolte C."/>
            <person name="Sykes S."/>
            <person name="White J."/>
            <person name="Yandava C."/>
            <person name="Burger G."/>
            <person name="Gray M.W."/>
            <person name="Holland P.W.H."/>
            <person name="King N."/>
            <person name="Lang F.B.F."/>
            <person name="Roger A.J."/>
            <person name="Ruiz-Trillo I."/>
            <person name="Haas B."/>
            <person name="Nusbaum C."/>
            <person name="Birren B."/>
        </authorList>
    </citation>
    <scope>NUCLEOTIDE SEQUENCE [LARGE SCALE GENOMIC DNA]</scope>
    <source>
        <strain evidence="4 5">JP610</strain>
    </source>
</reference>
<dbReference type="AlphaFoldDB" id="A0A0L0FBC9"/>
<dbReference type="Pfam" id="PF00018">
    <property type="entry name" value="SH3_1"/>
    <property type="match status" value="1"/>
</dbReference>
<evidence type="ECO:0000256" key="1">
    <source>
        <dbReference type="ARBA" id="ARBA00022443"/>
    </source>
</evidence>
<dbReference type="Gene3D" id="2.30.30.40">
    <property type="entry name" value="SH3 Domains"/>
    <property type="match status" value="1"/>
</dbReference>
<evidence type="ECO:0000313" key="5">
    <source>
        <dbReference type="Proteomes" id="UP000054560"/>
    </source>
</evidence>
<dbReference type="InterPro" id="IPR001452">
    <property type="entry name" value="SH3_domain"/>
</dbReference>
<dbReference type="PRINTS" id="PR00452">
    <property type="entry name" value="SH3DOMAIN"/>
</dbReference>
<sequence>AGEEPFVSTILPKGVFRQRDDTPKAQRAVALFDFETNEDDCLPFTKGDVLTITNVDTGEEGWWEAMLAGEI</sequence>
<keyword evidence="1 2" id="KW-0728">SH3 domain</keyword>
<dbReference type="EMBL" id="KQ245124">
    <property type="protein sequence ID" value="KNC73806.1"/>
    <property type="molecule type" value="Genomic_DNA"/>
</dbReference>
<dbReference type="RefSeq" id="XP_014147708.1">
    <property type="nucleotide sequence ID" value="XM_014292233.1"/>
</dbReference>
<protein>
    <recommendedName>
        <fullName evidence="3">SH3 domain-containing protein</fullName>
    </recommendedName>
</protein>
<feature type="domain" description="SH3" evidence="3">
    <location>
        <begin position="23"/>
        <end position="71"/>
    </location>
</feature>
<dbReference type="OrthoDB" id="10255964at2759"/>
<dbReference type="GeneID" id="25914141"/>
<dbReference type="Proteomes" id="UP000054560">
    <property type="component" value="Unassembled WGS sequence"/>
</dbReference>
<accession>A0A0L0FBC9</accession>
<feature type="non-terminal residue" evidence="4">
    <location>
        <position position="71"/>
    </location>
</feature>
<gene>
    <name evidence="4" type="ORF">SARC_13637</name>
</gene>
<keyword evidence="5" id="KW-1185">Reference proteome</keyword>
<dbReference type="PROSITE" id="PS50002">
    <property type="entry name" value="SH3"/>
    <property type="match status" value="1"/>
</dbReference>
<dbReference type="CDD" id="cd00174">
    <property type="entry name" value="SH3"/>
    <property type="match status" value="1"/>
</dbReference>
<dbReference type="InterPro" id="IPR036028">
    <property type="entry name" value="SH3-like_dom_sf"/>
</dbReference>
<proteinExistence type="predicted"/>